<comment type="caution">
    <text evidence="1">The sequence shown here is derived from an EMBL/GenBank/DDBJ whole genome shotgun (WGS) entry which is preliminary data.</text>
</comment>
<organism evidence="1 2">
    <name type="scientific">Populus trichocarpa</name>
    <name type="common">Western balsam poplar</name>
    <name type="synonym">Populus balsamifera subsp. trichocarpa</name>
    <dbReference type="NCBI Taxonomy" id="3694"/>
    <lineage>
        <taxon>Eukaryota</taxon>
        <taxon>Viridiplantae</taxon>
        <taxon>Streptophyta</taxon>
        <taxon>Embryophyta</taxon>
        <taxon>Tracheophyta</taxon>
        <taxon>Spermatophyta</taxon>
        <taxon>Magnoliopsida</taxon>
        <taxon>eudicotyledons</taxon>
        <taxon>Gunneridae</taxon>
        <taxon>Pentapetalae</taxon>
        <taxon>rosids</taxon>
        <taxon>fabids</taxon>
        <taxon>Malpighiales</taxon>
        <taxon>Salicaceae</taxon>
        <taxon>Saliceae</taxon>
        <taxon>Populus</taxon>
    </lineage>
</organism>
<evidence type="ECO:0000313" key="2">
    <source>
        <dbReference type="Proteomes" id="UP000006729"/>
    </source>
</evidence>
<proteinExistence type="predicted"/>
<evidence type="ECO:0000313" key="1">
    <source>
        <dbReference type="EMBL" id="KAI9397994.1"/>
    </source>
</evidence>
<keyword evidence="2" id="KW-1185">Reference proteome</keyword>
<name>A0ACC0T8S3_POPTR</name>
<gene>
    <name evidence="1" type="ORF">POPTR_003G109601v4</name>
</gene>
<reference evidence="1 2" key="1">
    <citation type="journal article" date="2006" name="Science">
        <title>The genome of black cottonwood, Populus trichocarpa (Torr. &amp; Gray).</title>
        <authorList>
            <person name="Tuskan G.A."/>
            <person name="Difazio S."/>
            <person name="Jansson S."/>
            <person name="Bohlmann J."/>
            <person name="Grigoriev I."/>
            <person name="Hellsten U."/>
            <person name="Putnam N."/>
            <person name="Ralph S."/>
            <person name="Rombauts S."/>
            <person name="Salamov A."/>
            <person name="Schein J."/>
            <person name="Sterck L."/>
            <person name="Aerts A."/>
            <person name="Bhalerao R.R."/>
            <person name="Bhalerao R.P."/>
            <person name="Blaudez D."/>
            <person name="Boerjan W."/>
            <person name="Brun A."/>
            <person name="Brunner A."/>
            <person name="Busov V."/>
            <person name="Campbell M."/>
            <person name="Carlson J."/>
            <person name="Chalot M."/>
            <person name="Chapman J."/>
            <person name="Chen G.L."/>
            <person name="Cooper D."/>
            <person name="Coutinho P.M."/>
            <person name="Couturier J."/>
            <person name="Covert S."/>
            <person name="Cronk Q."/>
            <person name="Cunningham R."/>
            <person name="Davis J."/>
            <person name="Degroeve S."/>
            <person name="Dejardin A."/>
            <person name="Depamphilis C."/>
            <person name="Detter J."/>
            <person name="Dirks B."/>
            <person name="Dubchak I."/>
            <person name="Duplessis S."/>
            <person name="Ehlting J."/>
            <person name="Ellis B."/>
            <person name="Gendler K."/>
            <person name="Goodstein D."/>
            <person name="Gribskov M."/>
            <person name="Grimwood J."/>
            <person name="Groover A."/>
            <person name="Gunter L."/>
            <person name="Hamberger B."/>
            <person name="Heinze B."/>
            <person name="Helariutta Y."/>
            <person name="Henrissat B."/>
            <person name="Holligan D."/>
            <person name="Holt R."/>
            <person name="Huang W."/>
            <person name="Islam-Faridi N."/>
            <person name="Jones S."/>
            <person name="Jones-Rhoades M."/>
            <person name="Jorgensen R."/>
            <person name="Joshi C."/>
            <person name="Kangasjarvi J."/>
            <person name="Karlsson J."/>
            <person name="Kelleher C."/>
            <person name="Kirkpatrick R."/>
            <person name="Kirst M."/>
            <person name="Kohler A."/>
            <person name="Kalluri U."/>
            <person name="Larimer F."/>
            <person name="Leebens-Mack J."/>
            <person name="Leple J.C."/>
            <person name="Locascio P."/>
            <person name="Lou Y."/>
            <person name="Lucas S."/>
            <person name="Martin F."/>
            <person name="Montanini B."/>
            <person name="Napoli C."/>
            <person name="Nelson D.R."/>
            <person name="Nelson C."/>
            <person name="Nieminen K."/>
            <person name="Nilsson O."/>
            <person name="Pereda V."/>
            <person name="Peter G."/>
            <person name="Philippe R."/>
            <person name="Pilate G."/>
            <person name="Poliakov A."/>
            <person name="Razumovskaya J."/>
            <person name="Richardson P."/>
            <person name="Rinaldi C."/>
            <person name="Ritland K."/>
            <person name="Rouze P."/>
            <person name="Ryaboy D."/>
            <person name="Schmutz J."/>
            <person name="Schrader J."/>
            <person name="Segerman B."/>
            <person name="Shin H."/>
            <person name="Siddiqui A."/>
            <person name="Sterky F."/>
            <person name="Terry A."/>
            <person name="Tsai C.J."/>
            <person name="Uberbacher E."/>
            <person name="Unneberg P."/>
            <person name="Vahala J."/>
            <person name="Wall K."/>
            <person name="Wessler S."/>
            <person name="Yang G."/>
            <person name="Yin T."/>
            <person name="Douglas C."/>
            <person name="Marra M."/>
            <person name="Sandberg G."/>
            <person name="Van de Peer Y."/>
            <person name="Rokhsar D."/>
        </authorList>
    </citation>
    <scope>NUCLEOTIDE SEQUENCE [LARGE SCALE GENOMIC DNA]</scope>
    <source>
        <strain evidence="2">cv. Nisqually</strain>
    </source>
</reference>
<protein>
    <submittedName>
        <fullName evidence="1">Uncharacterized protein</fullName>
    </submittedName>
</protein>
<sequence>MEHEGSKIFKSPNSHVVSLKATNTEGYSTRRALPVVGFGSNSVKKAIDSDENKVQKVAAVIRDYEPPQRTPPIHKRKT</sequence>
<accession>A0ACC0T8S3</accession>
<dbReference type="EMBL" id="CM009292">
    <property type="protein sequence ID" value="KAI9397994.1"/>
    <property type="molecule type" value="Genomic_DNA"/>
</dbReference>
<dbReference type="Proteomes" id="UP000006729">
    <property type="component" value="Chromosome 3"/>
</dbReference>